<dbReference type="SMART" id="SM00028">
    <property type="entry name" value="TPR"/>
    <property type="match status" value="3"/>
</dbReference>
<feature type="domain" description="F-box" evidence="1">
    <location>
        <begin position="186"/>
        <end position="233"/>
    </location>
</feature>
<dbReference type="Proteomes" id="UP000000707">
    <property type="component" value="Unassembled WGS sequence"/>
</dbReference>
<dbReference type="InterPro" id="IPR001810">
    <property type="entry name" value="F-box_dom"/>
</dbReference>
<dbReference type="HOGENOM" id="CLU_023422_0_0_1"/>
<accession>G3B739</accession>
<evidence type="ECO:0000313" key="2">
    <source>
        <dbReference type="EMBL" id="EGV63091.1"/>
    </source>
</evidence>
<gene>
    <name evidence="2" type="ORF">CANTEDRAFT_93861</name>
</gene>
<dbReference type="Gene3D" id="3.80.10.10">
    <property type="entry name" value="Ribonuclease Inhibitor"/>
    <property type="match status" value="1"/>
</dbReference>
<organism evidence="3">
    <name type="scientific">Candida tenuis (strain ATCC 10573 / BCRC 21748 / CBS 615 / JCM 9827 / NBRC 10315 / NRRL Y-1498 / VKM Y-70)</name>
    <name type="common">Yeast</name>
    <name type="synonym">Yamadazyma tenuis</name>
    <dbReference type="NCBI Taxonomy" id="590646"/>
    <lineage>
        <taxon>Eukaryota</taxon>
        <taxon>Fungi</taxon>
        <taxon>Dikarya</taxon>
        <taxon>Ascomycota</taxon>
        <taxon>Saccharomycotina</taxon>
        <taxon>Pichiomycetes</taxon>
        <taxon>Debaryomycetaceae</taxon>
        <taxon>Yamadazyma</taxon>
    </lineage>
</organism>
<dbReference type="KEGG" id="cten:18250334"/>
<dbReference type="Gene3D" id="1.20.1280.50">
    <property type="match status" value="1"/>
</dbReference>
<dbReference type="InterPro" id="IPR011990">
    <property type="entry name" value="TPR-like_helical_dom_sf"/>
</dbReference>
<proteinExistence type="predicted"/>
<dbReference type="SUPFAM" id="SSF48452">
    <property type="entry name" value="TPR-like"/>
    <property type="match status" value="1"/>
</dbReference>
<dbReference type="Gene3D" id="1.25.40.10">
    <property type="entry name" value="Tetratricopeptide repeat domain"/>
    <property type="match status" value="1"/>
</dbReference>
<dbReference type="eggNOG" id="ENOG502QRSD">
    <property type="taxonomic scope" value="Eukaryota"/>
</dbReference>
<dbReference type="GeneID" id="18250334"/>
<sequence>MNEDLVNDKIELAKLYFKSKSYKKALSTYTQLVEHIATYTPANVARVLRAYNLPETPLIGKPHHPRLSSILDARAATYEKLGDVSQSLADSQSSLKVNPLDLKAYLRIGKNYLKMGDEIKAFRNYQCGHYLVSKFLQKHTDYSINRDLLGKLEQAYSKLNSHLKRKRQLQTQLEKQLPLKKAKKSIDPFDRLELDVLETIFGHLNVANLFSCHLVCKSWYNTLISFVQLYQSISLKPKIKYKEFLNGVNMFNRLKKYSLSWKINQTSLPEFWKIIDSMIKHNFKLKSLEVFNEFNYYDLLLKLDKYGFKFHFKYVENLKLILSACPPSQLMNLFPNLRSMEIILMESQASPPLIIDNKNAFKKLISQEVELESCLEILVLINKNSISNYPPFLSHTVNLRKLIISNFEFNNIQHNFGSFLSNCSNLKYLTLENNRNLSFKIFLQNLINYRSDFKLLKLVFREHAIDSSSNLAEFTISDFHNLSELIYLDLYSISLSNNGLKKFLTCCPLLETLILGASNFIYFKNDSINQFIKLNLLDLLMVLPCLRNLSLIDLNLDNLSMSYFCKDLQKFQTQLDYLDLSFNNKVDGIGLLSLLDYDMKLKQLILDGIQVNADTLSLIQSRYGITVKNDHLKSKWRQYGINSFILP</sequence>
<keyword evidence="3" id="KW-1185">Reference proteome</keyword>
<dbReference type="PROSITE" id="PS50181">
    <property type="entry name" value="FBOX"/>
    <property type="match status" value="1"/>
</dbReference>
<dbReference type="OrthoDB" id="629492at2759"/>
<name>G3B739_CANTC</name>
<reference evidence="2 3" key="1">
    <citation type="journal article" date="2011" name="Proc. Natl. Acad. Sci. U.S.A.">
        <title>Comparative genomics of xylose-fermenting fungi for enhanced biofuel production.</title>
        <authorList>
            <person name="Wohlbach D.J."/>
            <person name="Kuo A."/>
            <person name="Sato T.K."/>
            <person name="Potts K.M."/>
            <person name="Salamov A.A."/>
            <person name="LaButti K.M."/>
            <person name="Sun H."/>
            <person name="Clum A."/>
            <person name="Pangilinan J.L."/>
            <person name="Lindquist E.A."/>
            <person name="Lucas S."/>
            <person name="Lapidus A."/>
            <person name="Jin M."/>
            <person name="Gunawan C."/>
            <person name="Balan V."/>
            <person name="Dale B.E."/>
            <person name="Jeffries T.W."/>
            <person name="Zinkel R."/>
            <person name="Barry K.W."/>
            <person name="Grigoriev I.V."/>
            <person name="Gasch A.P."/>
        </authorList>
    </citation>
    <scope>NUCLEOTIDE SEQUENCE [LARGE SCALE GENOMIC DNA]</scope>
    <source>
        <strain evidence="3">ATCC 10573 / BCRC 21748 / CBS 615 / JCM 9827 / NBRC 10315 / NRRL Y-1498 / VKM Y-70</strain>
    </source>
</reference>
<dbReference type="InterPro" id="IPR032675">
    <property type="entry name" value="LRR_dom_sf"/>
</dbReference>
<evidence type="ECO:0000313" key="3">
    <source>
        <dbReference type="Proteomes" id="UP000000707"/>
    </source>
</evidence>
<dbReference type="STRING" id="590646.G3B739"/>
<protein>
    <recommendedName>
        <fullName evidence="1">F-box domain-containing protein</fullName>
    </recommendedName>
</protein>
<dbReference type="InterPro" id="IPR036047">
    <property type="entry name" value="F-box-like_dom_sf"/>
</dbReference>
<dbReference type="SUPFAM" id="SSF81383">
    <property type="entry name" value="F-box domain"/>
    <property type="match status" value="1"/>
</dbReference>
<dbReference type="AlphaFoldDB" id="G3B739"/>
<dbReference type="InterPro" id="IPR019734">
    <property type="entry name" value="TPR_rpt"/>
</dbReference>
<evidence type="ECO:0000259" key="1">
    <source>
        <dbReference type="PROSITE" id="PS50181"/>
    </source>
</evidence>
<dbReference type="EMBL" id="GL996524">
    <property type="protein sequence ID" value="EGV63091.1"/>
    <property type="molecule type" value="Genomic_DNA"/>
</dbReference>
<dbReference type="SUPFAM" id="SSF52047">
    <property type="entry name" value="RNI-like"/>
    <property type="match status" value="1"/>
</dbReference>
<dbReference type="Pfam" id="PF12937">
    <property type="entry name" value="F-box-like"/>
    <property type="match status" value="1"/>
</dbReference>